<dbReference type="AlphaFoldDB" id="A0AA38Q0V8"/>
<evidence type="ECO:0000313" key="2">
    <source>
        <dbReference type="EMBL" id="KAJ3984923.1"/>
    </source>
</evidence>
<accession>A0AA38Q0V8</accession>
<feature type="compositionally biased region" description="Polar residues" evidence="1">
    <location>
        <begin position="122"/>
        <end position="140"/>
    </location>
</feature>
<protein>
    <submittedName>
        <fullName evidence="2">Uncharacterized protein</fullName>
    </submittedName>
</protein>
<reference evidence="2" key="1">
    <citation type="submission" date="2022-08" db="EMBL/GenBank/DDBJ databases">
        <authorList>
            <consortium name="DOE Joint Genome Institute"/>
            <person name="Min B."/>
            <person name="Riley R."/>
            <person name="Sierra-Patev S."/>
            <person name="Naranjo-Ortiz M."/>
            <person name="Looney B."/>
            <person name="Konkel Z."/>
            <person name="Slot J.C."/>
            <person name="Sakamoto Y."/>
            <person name="Steenwyk J.L."/>
            <person name="Rokas A."/>
            <person name="Carro J."/>
            <person name="Camarero S."/>
            <person name="Ferreira P."/>
            <person name="Molpeceres G."/>
            <person name="Ruiz-Duenas F.J."/>
            <person name="Serrano A."/>
            <person name="Henrissat B."/>
            <person name="Drula E."/>
            <person name="Hughes K.W."/>
            <person name="Mata J.L."/>
            <person name="Ishikawa N.K."/>
            <person name="Vargas-Isla R."/>
            <person name="Ushijima S."/>
            <person name="Smith C.A."/>
            <person name="Ahrendt S."/>
            <person name="Andreopoulos W."/>
            <person name="He G."/>
            <person name="Labutti K."/>
            <person name="Lipzen A."/>
            <person name="Ng V."/>
            <person name="Sandor L."/>
            <person name="Barry K."/>
            <person name="Martinez A.T."/>
            <person name="Xiao Y."/>
            <person name="Gibbons J.G."/>
            <person name="Terashima K."/>
            <person name="Hibbett D.S."/>
            <person name="Grigoriev I.V."/>
        </authorList>
    </citation>
    <scope>NUCLEOTIDE SEQUENCE</scope>
    <source>
        <strain evidence="2">TFB7829</strain>
    </source>
</reference>
<comment type="caution">
    <text evidence="2">The sequence shown here is derived from an EMBL/GenBank/DDBJ whole genome shotgun (WGS) entry which is preliminary data.</text>
</comment>
<feature type="region of interest" description="Disordered" evidence="1">
    <location>
        <begin position="41"/>
        <end position="66"/>
    </location>
</feature>
<proteinExistence type="predicted"/>
<dbReference type="Proteomes" id="UP001163850">
    <property type="component" value="Unassembled WGS sequence"/>
</dbReference>
<evidence type="ECO:0000256" key="1">
    <source>
        <dbReference type="SAM" id="MobiDB-lite"/>
    </source>
</evidence>
<evidence type="ECO:0000313" key="3">
    <source>
        <dbReference type="Proteomes" id="UP001163850"/>
    </source>
</evidence>
<sequence>MSFPLSPLFPTSLSALSKCNFFPIATQLYFGLSNMKKDTNKPPRYLSDGRHNPALERKGPPKHIPLTLPPLRKQCIRVHPRQVALPPIAQFLQMTFASRYYADPNDLPPAFFLQVSDSRKGQSTAGHTKSLDSQENTYLHQSRPLPPKFQPDHRIWNLLRMTNYYLPDDLYHAIITGQHPEAVSNLIVKLEADYRQRKTHPTSCYELPNLCSDPSHPIWDLLPLTDYDLPDEARDAINECRPLAQIREICGRLLKVWREKRRDDHEY</sequence>
<name>A0AA38Q0V8_9AGAR</name>
<feature type="region of interest" description="Disordered" evidence="1">
    <location>
        <begin position="122"/>
        <end position="144"/>
    </location>
</feature>
<feature type="compositionally biased region" description="Basic and acidic residues" evidence="1">
    <location>
        <begin position="41"/>
        <end position="59"/>
    </location>
</feature>
<dbReference type="EMBL" id="MU801975">
    <property type="protein sequence ID" value="KAJ3984923.1"/>
    <property type="molecule type" value="Genomic_DNA"/>
</dbReference>
<gene>
    <name evidence="2" type="ORF">F5890DRAFT_1228455</name>
</gene>
<organism evidence="2 3">
    <name type="scientific">Lentinula detonsa</name>
    <dbReference type="NCBI Taxonomy" id="2804962"/>
    <lineage>
        <taxon>Eukaryota</taxon>
        <taxon>Fungi</taxon>
        <taxon>Dikarya</taxon>
        <taxon>Basidiomycota</taxon>
        <taxon>Agaricomycotina</taxon>
        <taxon>Agaricomycetes</taxon>
        <taxon>Agaricomycetidae</taxon>
        <taxon>Agaricales</taxon>
        <taxon>Marasmiineae</taxon>
        <taxon>Omphalotaceae</taxon>
        <taxon>Lentinula</taxon>
    </lineage>
</organism>